<keyword evidence="2" id="KW-1185">Reference proteome</keyword>
<reference evidence="1" key="1">
    <citation type="journal article" date="2016" name="Genome Announc.">
        <title>Complete Genome Sequences of Broad-Host-Range Pseudomonas aeruginosa Bacteriophages phiR18 and phiS12-1.</title>
        <authorList>
            <person name="Furusawa T."/>
            <person name="Iwano H."/>
            <person name="Higuchi H."/>
            <person name="Usui M."/>
            <person name="Maruyama F."/>
            <person name="Nakagawa I."/>
            <person name="Yokota H."/>
            <person name="Tamura Y."/>
        </authorList>
    </citation>
    <scope>NUCLEOTIDE SEQUENCE [LARGE SCALE GENOMIC DNA]</scope>
</reference>
<evidence type="ECO:0000313" key="2">
    <source>
        <dbReference type="Proteomes" id="UP000221614"/>
    </source>
</evidence>
<dbReference type="KEGG" id="vg:40080255"/>
<accession>A0A0S3UFV3</accession>
<organism evidence="1 2">
    <name type="scientific">Pseudomonas phage phiR18</name>
    <dbReference type="NCBI Taxonomy" id="1752027"/>
    <lineage>
        <taxon>Viruses</taxon>
        <taxon>Duplodnaviria</taxon>
        <taxon>Heunggongvirae</taxon>
        <taxon>Uroviricota</taxon>
        <taxon>Caudoviricetes</taxon>
        <taxon>Kochitakasuvirus</taxon>
        <taxon>Kochitakasuvirus R18</taxon>
    </lineage>
</organism>
<dbReference type="GeneID" id="40080255"/>
<dbReference type="EMBL" id="LC102729">
    <property type="protein sequence ID" value="BAU16389.1"/>
    <property type="molecule type" value="Genomic_DNA"/>
</dbReference>
<dbReference type="RefSeq" id="YP_009604361.1">
    <property type="nucleotide sequence ID" value="NC_041964.1"/>
</dbReference>
<proteinExistence type="predicted"/>
<name>A0A0S3UFV3_9CAUD</name>
<evidence type="ECO:0000313" key="1">
    <source>
        <dbReference type="EMBL" id="BAU16389.1"/>
    </source>
</evidence>
<protein>
    <submittedName>
        <fullName evidence="1">Uncharacterized protein</fullName>
    </submittedName>
</protein>
<dbReference type="Proteomes" id="UP000221614">
    <property type="component" value="Segment"/>
</dbReference>
<sequence length="65" mass="7231">MSQSQVNEFLALLQANRQLMAQLSEAFGTALEMADHHMASASRHMARINDELLAAVHRIENPSQV</sequence>